<keyword evidence="6" id="KW-0812">Transmembrane</keyword>
<keyword evidence="5" id="KW-0813">Transport</keyword>
<dbReference type="Pfam" id="PF13923">
    <property type="entry name" value="zf-C3HC4_2"/>
    <property type="match status" value="1"/>
</dbReference>
<gene>
    <name evidence="18" type="ORF">CINCED_3A017541</name>
</gene>
<dbReference type="AlphaFoldDB" id="A0A5E4N5D3"/>
<evidence type="ECO:0000256" key="3">
    <source>
        <dbReference type="ARBA" id="ARBA00008704"/>
    </source>
</evidence>
<evidence type="ECO:0000256" key="4">
    <source>
        <dbReference type="ARBA" id="ARBA00018980"/>
    </source>
</evidence>
<dbReference type="InterPro" id="IPR013083">
    <property type="entry name" value="Znf_RING/FYVE/PHD"/>
</dbReference>
<dbReference type="SUPFAM" id="SSF57850">
    <property type="entry name" value="RING/U-box"/>
    <property type="match status" value="1"/>
</dbReference>
<keyword evidence="11" id="KW-1133">Transmembrane helix</keyword>
<dbReference type="CDD" id="cd16451">
    <property type="entry name" value="mRING_PEX12"/>
    <property type="match status" value="1"/>
</dbReference>
<dbReference type="Gene3D" id="3.30.40.10">
    <property type="entry name" value="Zinc/RING finger domain, C3HC4 (zinc finger)"/>
    <property type="match status" value="1"/>
</dbReference>
<organism evidence="18 19">
    <name type="scientific">Cinara cedri</name>
    <dbReference type="NCBI Taxonomy" id="506608"/>
    <lineage>
        <taxon>Eukaryota</taxon>
        <taxon>Metazoa</taxon>
        <taxon>Ecdysozoa</taxon>
        <taxon>Arthropoda</taxon>
        <taxon>Hexapoda</taxon>
        <taxon>Insecta</taxon>
        <taxon>Pterygota</taxon>
        <taxon>Neoptera</taxon>
        <taxon>Paraneoptera</taxon>
        <taxon>Hemiptera</taxon>
        <taxon>Sternorrhyncha</taxon>
        <taxon>Aphidomorpha</taxon>
        <taxon>Aphidoidea</taxon>
        <taxon>Aphididae</taxon>
        <taxon>Lachninae</taxon>
        <taxon>Cinara</taxon>
    </lineage>
</organism>
<keyword evidence="8" id="KW-0863">Zinc-finger</keyword>
<dbReference type="GO" id="GO:0008270">
    <property type="term" value="F:zinc ion binding"/>
    <property type="evidence" value="ECO:0007669"/>
    <property type="project" value="UniProtKB-KW"/>
</dbReference>
<evidence type="ECO:0000256" key="7">
    <source>
        <dbReference type="ARBA" id="ARBA00022723"/>
    </source>
</evidence>
<keyword evidence="19" id="KW-1185">Reference proteome</keyword>
<evidence type="ECO:0000256" key="6">
    <source>
        <dbReference type="ARBA" id="ARBA00022692"/>
    </source>
</evidence>
<dbReference type="Pfam" id="PF04757">
    <property type="entry name" value="Pex2_Pex12"/>
    <property type="match status" value="1"/>
</dbReference>
<comment type="pathway">
    <text evidence="2">Protein modification; protein ubiquitination.</text>
</comment>
<dbReference type="GO" id="GO:0004842">
    <property type="term" value="F:ubiquitin-protein transferase activity"/>
    <property type="evidence" value="ECO:0007669"/>
    <property type="project" value="TreeGrafter"/>
</dbReference>
<evidence type="ECO:0000256" key="2">
    <source>
        <dbReference type="ARBA" id="ARBA00004906"/>
    </source>
</evidence>
<evidence type="ECO:0000256" key="11">
    <source>
        <dbReference type="ARBA" id="ARBA00022989"/>
    </source>
</evidence>
<sequence length="317" mass="37092">MAEKAAHHTKTFVNRPSIFEVIAQENFSSTGYPALKRIFNYIALKNPQRLNWLIQHFDEVFLTLNTLCQYYYLKKYGGTFSENFYDLTRVSRTNNSKPAIDQLYISLVLTVSVPYLQNKFDAYIDQLQTKYKLQLKEKVFIALNKIFHTCWETVCLIYYIKYINGSSQTHSVLLDVAGMVLTYKNIKSSNNESLAAQLSIREQIKNYLYYGISHSLELGAFFMQFLNWWHSENLQSKFIAYPIPNPPKKNEKYNYLRNTNKCPLCIKEMKMPTALTVSGFVFCYKCLHRSLMTESRCPITKIPATMQDMIRIFSDTE</sequence>
<comment type="function">
    <text evidence="15">Component of a retrotranslocation channel required for peroxisome organization by mediating export of the PEX5 receptor from peroxisomes to the cytosol, thereby promoting PEX5 recycling.</text>
</comment>
<feature type="domain" description="RING-type" evidence="17">
    <location>
        <begin position="261"/>
        <end position="299"/>
    </location>
</feature>
<keyword evidence="7" id="KW-0479">Metal-binding</keyword>
<dbReference type="PIRSF" id="PIRSF038074">
    <property type="entry name" value="Peroxisome_assembly_p12"/>
    <property type="match status" value="1"/>
</dbReference>
<evidence type="ECO:0000256" key="12">
    <source>
        <dbReference type="ARBA" id="ARBA00023136"/>
    </source>
</evidence>
<evidence type="ECO:0000259" key="17">
    <source>
        <dbReference type="Pfam" id="PF13923"/>
    </source>
</evidence>
<evidence type="ECO:0000256" key="14">
    <source>
        <dbReference type="ARBA" id="ARBA00029692"/>
    </source>
</evidence>
<proteinExistence type="inferred from homology"/>
<evidence type="ECO:0000256" key="8">
    <source>
        <dbReference type="ARBA" id="ARBA00022771"/>
    </source>
</evidence>
<dbReference type="GO" id="GO:0016558">
    <property type="term" value="P:protein import into peroxisome matrix"/>
    <property type="evidence" value="ECO:0007669"/>
    <property type="project" value="UniProtKB-UniRule"/>
</dbReference>
<dbReference type="PANTHER" id="PTHR12888">
    <property type="entry name" value="PEROXISOME ASSEMBLY PROTEIN 12 PEROXIN-12"/>
    <property type="match status" value="1"/>
</dbReference>
<evidence type="ECO:0000313" key="18">
    <source>
        <dbReference type="EMBL" id="VVC39864.1"/>
    </source>
</evidence>
<dbReference type="Proteomes" id="UP000325440">
    <property type="component" value="Unassembled WGS sequence"/>
</dbReference>
<evidence type="ECO:0000313" key="19">
    <source>
        <dbReference type="Proteomes" id="UP000325440"/>
    </source>
</evidence>
<evidence type="ECO:0000259" key="16">
    <source>
        <dbReference type="Pfam" id="PF04757"/>
    </source>
</evidence>
<keyword evidence="10" id="KW-0653">Protein transport</keyword>
<evidence type="ECO:0000256" key="15">
    <source>
        <dbReference type="PIRNR" id="PIRNR038074"/>
    </source>
</evidence>
<evidence type="ECO:0000256" key="10">
    <source>
        <dbReference type="ARBA" id="ARBA00022927"/>
    </source>
</evidence>
<keyword evidence="9" id="KW-0862">Zinc</keyword>
<keyword evidence="13 15" id="KW-0576">Peroxisome</keyword>
<dbReference type="EMBL" id="CABPRJ010001898">
    <property type="protein sequence ID" value="VVC39864.1"/>
    <property type="molecule type" value="Genomic_DNA"/>
</dbReference>
<dbReference type="GO" id="GO:0005778">
    <property type="term" value="C:peroxisomal membrane"/>
    <property type="evidence" value="ECO:0007669"/>
    <property type="project" value="UniProtKB-SubCell"/>
</dbReference>
<name>A0A5E4N5D3_9HEMI</name>
<evidence type="ECO:0000256" key="1">
    <source>
        <dbReference type="ARBA" id="ARBA00004585"/>
    </source>
</evidence>
<comment type="similarity">
    <text evidence="3 15">Belongs to the pex2/pex10/pex12 family.</text>
</comment>
<comment type="subcellular location">
    <subcellularLocation>
        <location evidence="1">Peroxisome membrane</location>
        <topology evidence="1">Multi-pass membrane protein</topology>
    </subcellularLocation>
</comment>
<reference evidence="18 19" key="1">
    <citation type="submission" date="2019-08" db="EMBL/GenBank/DDBJ databases">
        <authorList>
            <person name="Alioto T."/>
            <person name="Alioto T."/>
            <person name="Gomez Garrido J."/>
        </authorList>
    </citation>
    <scope>NUCLEOTIDE SEQUENCE [LARGE SCALE GENOMIC DNA]</scope>
</reference>
<dbReference type="InterPro" id="IPR001841">
    <property type="entry name" value="Znf_RING"/>
</dbReference>
<dbReference type="InterPro" id="IPR017375">
    <property type="entry name" value="PEX12"/>
</dbReference>
<dbReference type="GO" id="GO:1990429">
    <property type="term" value="C:peroxisomal importomer complex"/>
    <property type="evidence" value="ECO:0007669"/>
    <property type="project" value="TreeGrafter"/>
</dbReference>
<protein>
    <recommendedName>
        <fullName evidence="4 15">Peroxisome assembly protein 12</fullName>
    </recommendedName>
    <alternativeName>
        <fullName evidence="14 15">Peroxin-12</fullName>
    </alternativeName>
</protein>
<accession>A0A5E4N5D3</accession>
<evidence type="ECO:0000256" key="13">
    <source>
        <dbReference type="ARBA" id="ARBA00023140"/>
    </source>
</evidence>
<keyword evidence="12 15" id="KW-0472">Membrane</keyword>
<dbReference type="InterPro" id="IPR006845">
    <property type="entry name" value="Pex_N"/>
</dbReference>
<feature type="domain" description="Pex N-terminal" evidence="16">
    <location>
        <begin position="25"/>
        <end position="231"/>
    </location>
</feature>
<dbReference type="PANTHER" id="PTHR12888:SF0">
    <property type="entry name" value="PEROXISOME ASSEMBLY PROTEIN 12"/>
    <property type="match status" value="1"/>
</dbReference>
<evidence type="ECO:0000256" key="5">
    <source>
        <dbReference type="ARBA" id="ARBA00022448"/>
    </source>
</evidence>
<dbReference type="OrthoDB" id="107372at2759"/>
<evidence type="ECO:0000256" key="9">
    <source>
        <dbReference type="ARBA" id="ARBA00022833"/>
    </source>
</evidence>
<dbReference type="GO" id="GO:0006513">
    <property type="term" value="P:protein monoubiquitination"/>
    <property type="evidence" value="ECO:0007669"/>
    <property type="project" value="TreeGrafter"/>
</dbReference>